<sequence>MASGRDPSEPGVHLLPGIEVSARAPHPERPRFSHTRRRSGQALPFASNLHGGKPLRTPPR</sequence>
<dbReference type="AlphaFoldDB" id="A0A2T5GF11"/>
<name>A0A2T5GF11_HYDSH</name>
<gene>
    <name evidence="2" type="ORF">HSCHL_2364</name>
</gene>
<proteinExistence type="predicted"/>
<dbReference type="EMBL" id="PEBV01000002">
    <property type="protein sequence ID" value="PTQ54773.1"/>
    <property type="molecule type" value="Genomic_DNA"/>
</dbReference>
<evidence type="ECO:0000313" key="2">
    <source>
        <dbReference type="EMBL" id="PTQ54773.1"/>
    </source>
</evidence>
<reference evidence="2 3" key="1">
    <citation type="submission" date="2017-08" db="EMBL/GenBank/DDBJ databases">
        <title>Burning lignite coal seam in the remote Altai Mountains harbors a hydrogen-driven thermophilic microbial community.</title>
        <authorList>
            <person name="Kadnikov V.V."/>
            <person name="Mardanov A.V."/>
            <person name="Ivasenko D."/>
            <person name="Beletsky A.V."/>
            <person name="Karnachuk O.V."/>
            <person name="Ravin N.V."/>
        </authorList>
    </citation>
    <scope>NUCLEOTIDE SEQUENCE [LARGE SCALE GENOMIC DNA]</scope>
    <source>
        <strain evidence="2">AL33</strain>
    </source>
</reference>
<dbReference type="Proteomes" id="UP000244180">
    <property type="component" value="Unassembled WGS sequence"/>
</dbReference>
<feature type="region of interest" description="Disordered" evidence="1">
    <location>
        <begin position="1"/>
        <end position="60"/>
    </location>
</feature>
<accession>A0A2T5GF11</accession>
<comment type="caution">
    <text evidence="2">The sequence shown here is derived from an EMBL/GenBank/DDBJ whole genome shotgun (WGS) entry which is preliminary data.</text>
</comment>
<evidence type="ECO:0000313" key="3">
    <source>
        <dbReference type="Proteomes" id="UP000244180"/>
    </source>
</evidence>
<organism evidence="2 3">
    <name type="scientific">Hydrogenibacillus schlegelii</name>
    <name type="common">Bacillus schlegelii</name>
    <dbReference type="NCBI Taxonomy" id="1484"/>
    <lineage>
        <taxon>Bacteria</taxon>
        <taxon>Bacillati</taxon>
        <taxon>Bacillota</taxon>
        <taxon>Bacilli</taxon>
        <taxon>Bacillales</taxon>
        <taxon>Bacillales Family X. Incertae Sedis</taxon>
        <taxon>Hydrogenibacillus</taxon>
    </lineage>
</organism>
<protein>
    <submittedName>
        <fullName evidence="2">Uncharacterized protein</fullName>
    </submittedName>
</protein>
<evidence type="ECO:0000256" key="1">
    <source>
        <dbReference type="SAM" id="MobiDB-lite"/>
    </source>
</evidence>